<dbReference type="InterPro" id="IPR036397">
    <property type="entry name" value="RNaseH_sf"/>
</dbReference>
<evidence type="ECO:0000313" key="2">
    <source>
        <dbReference type="EMBL" id="KAA3680302.1"/>
    </source>
</evidence>
<dbReference type="GO" id="GO:0003676">
    <property type="term" value="F:nucleic acid binding"/>
    <property type="evidence" value="ECO:0007669"/>
    <property type="project" value="InterPro"/>
</dbReference>
<name>A0A5J4NYA8_9TREM</name>
<dbReference type="Proteomes" id="UP000324629">
    <property type="component" value="Unassembled WGS sequence"/>
</dbReference>
<organism evidence="2 3">
    <name type="scientific">Paragonimus westermani</name>
    <dbReference type="NCBI Taxonomy" id="34504"/>
    <lineage>
        <taxon>Eukaryota</taxon>
        <taxon>Metazoa</taxon>
        <taxon>Spiralia</taxon>
        <taxon>Lophotrochozoa</taxon>
        <taxon>Platyhelminthes</taxon>
        <taxon>Trematoda</taxon>
        <taxon>Digenea</taxon>
        <taxon>Plagiorchiida</taxon>
        <taxon>Troglotremata</taxon>
        <taxon>Troglotrematidae</taxon>
        <taxon>Paragonimus</taxon>
    </lineage>
</organism>
<gene>
    <name evidence="2" type="ORF">DEA37_0010019</name>
</gene>
<feature type="domain" description="Integrase catalytic" evidence="1">
    <location>
        <begin position="1"/>
        <end position="106"/>
    </location>
</feature>
<dbReference type="InterPro" id="IPR050951">
    <property type="entry name" value="Retrovirus_Pol_polyprotein"/>
</dbReference>
<comment type="caution">
    <text evidence="2">The sequence shown here is derived from an EMBL/GenBank/DDBJ whole genome shotgun (WGS) entry which is preliminary data.</text>
</comment>
<dbReference type="Gene3D" id="3.30.420.10">
    <property type="entry name" value="Ribonuclease H-like superfamily/Ribonuclease H"/>
    <property type="match status" value="1"/>
</dbReference>
<reference evidence="2 3" key="1">
    <citation type="journal article" date="2019" name="Gigascience">
        <title>Whole-genome sequence of the oriental lung fluke Paragonimus westermani.</title>
        <authorList>
            <person name="Oey H."/>
            <person name="Zakrzewski M."/>
            <person name="Narain K."/>
            <person name="Devi K.R."/>
            <person name="Agatsuma T."/>
            <person name="Nawaratna S."/>
            <person name="Gobert G.N."/>
            <person name="Jones M.K."/>
            <person name="Ragan M.A."/>
            <person name="McManus D.P."/>
            <person name="Krause L."/>
        </authorList>
    </citation>
    <scope>NUCLEOTIDE SEQUENCE [LARGE SCALE GENOMIC DNA]</scope>
    <source>
        <strain evidence="2 3">IND2009</strain>
    </source>
</reference>
<dbReference type="InterPro" id="IPR012337">
    <property type="entry name" value="RNaseH-like_sf"/>
</dbReference>
<dbReference type="GO" id="GO:0015074">
    <property type="term" value="P:DNA integration"/>
    <property type="evidence" value="ECO:0007669"/>
    <property type="project" value="InterPro"/>
</dbReference>
<feature type="non-terminal residue" evidence="2">
    <location>
        <position position="1"/>
    </location>
</feature>
<dbReference type="SUPFAM" id="SSF53098">
    <property type="entry name" value="Ribonuclease H-like"/>
    <property type="match status" value="1"/>
</dbReference>
<accession>A0A5J4NYA8</accession>
<dbReference type="EMBL" id="QNGE01000477">
    <property type="protein sequence ID" value="KAA3680302.1"/>
    <property type="molecule type" value="Genomic_DNA"/>
</dbReference>
<protein>
    <recommendedName>
        <fullName evidence="1">Integrase catalytic domain-containing protein</fullName>
    </recommendedName>
</protein>
<dbReference type="InterPro" id="IPR001584">
    <property type="entry name" value="Integrase_cat-core"/>
</dbReference>
<dbReference type="PANTHER" id="PTHR37984">
    <property type="entry name" value="PROTEIN CBG26694"/>
    <property type="match status" value="1"/>
</dbReference>
<dbReference type="AlphaFoldDB" id="A0A5J4NYA8"/>
<dbReference type="PROSITE" id="PS50994">
    <property type="entry name" value="INTEGRASE"/>
    <property type="match status" value="1"/>
</dbReference>
<dbReference type="PANTHER" id="PTHR37984:SF5">
    <property type="entry name" value="PROTEIN NYNRIN-LIKE"/>
    <property type="match status" value="1"/>
</dbReference>
<sequence>SLNHCFPRSGVAEPIVSGSGPRFILSEFSIFCRSLDVQHIRSPIYHPQSFGQADRFAGMFERSLMKLQEEGYVSEILDTFPQAYRLTLNQARPNDQSPANAFLGRKMRTHLNAMLPPTVSNEPNH</sequence>
<evidence type="ECO:0000313" key="3">
    <source>
        <dbReference type="Proteomes" id="UP000324629"/>
    </source>
</evidence>
<keyword evidence="3" id="KW-1185">Reference proteome</keyword>
<evidence type="ECO:0000259" key="1">
    <source>
        <dbReference type="PROSITE" id="PS50994"/>
    </source>
</evidence>
<proteinExistence type="predicted"/>